<evidence type="ECO:0000313" key="2">
    <source>
        <dbReference type="EMBL" id="GMH04939.1"/>
    </source>
</evidence>
<keyword evidence="1" id="KW-1133">Transmembrane helix</keyword>
<feature type="transmembrane region" description="Helical" evidence="1">
    <location>
        <begin position="41"/>
        <end position="61"/>
    </location>
</feature>
<dbReference type="Proteomes" id="UP001279734">
    <property type="component" value="Unassembled WGS sequence"/>
</dbReference>
<keyword evidence="1" id="KW-0472">Membrane</keyword>
<keyword evidence="3" id="KW-1185">Reference proteome</keyword>
<evidence type="ECO:0000313" key="3">
    <source>
        <dbReference type="Proteomes" id="UP001279734"/>
    </source>
</evidence>
<feature type="transmembrane region" description="Helical" evidence="1">
    <location>
        <begin position="12"/>
        <end position="34"/>
    </location>
</feature>
<organism evidence="2 3">
    <name type="scientific">Nepenthes gracilis</name>
    <name type="common">Slender pitcher plant</name>
    <dbReference type="NCBI Taxonomy" id="150966"/>
    <lineage>
        <taxon>Eukaryota</taxon>
        <taxon>Viridiplantae</taxon>
        <taxon>Streptophyta</taxon>
        <taxon>Embryophyta</taxon>
        <taxon>Tracheophyta</taxon>
        <taxon>Spermatophyta</taxon>
        <taxon>Magnoliopsida</taxon>
        <taxon>eudicotyledons</taxon>
        <taxon>Gunneridae</taxon>
        <taxon>Pentapetalae</taxon>
        <taxon>Caryophyllales</taxon>
        <taxon>Nepenthaceae</taxon>
        <taxon>Nepenthes</taxon>
    </lineage>
</organism>
<comment type="caution">
    <text evidence="2">The sequence shown here is derived from an EMBL/GenBank/DDBJ whole genome shotgun (WGS) entry which is preliminary data.</text>
</comment>
<dbReference type="AlphaFoldDB" id="A0AAD3S5P7"/>
<feature type="transmembrane region" description="Helical" evidence="1">
    <location>
        <begin position="81"/>
        <end position="100"/>
    </location>
</feature>
<proteinExistence type="predicted"/>
<accession>A0AAD3S5P7</accession>
<reference evidence="2" key="1">
    <citation type="submission" date="2023-05" db="EMBL/GenBank/DDBJ databases">
        <title>Nepenthes gracilis genome sequencing.</title>
        <authorList>
            <person name="Fukushima K."/>
        </authorList>
    </citation>
    <scope>NUCLEOTIDE SEQUENCE</scope>
    <source>
        <strain evidence="2">SING2019-196</strain>
    </source>
</reference>
<protein>
    <submittedName>
        <fullName evidence="2">Uncharacterized protein</fullName>
    </submittedName>
</protein>
<sequence>MQLICCSGRLLGRFFAGFLVAVVMVLPPCFLNLVQGNQVRLVAEVDWPLLFEFCGVGAAYWRVVEVTSLLQLTKVLKANSGLLIVAYEVALSCIVLLTAAMQNRCICRAEVAKPAGADVTVLVACIC</sequence>
<evidence type="ECO:0000256" key="1">
    <source>
        <dbReference type="SAM" id="Phobius"/>
    </source>
</evidence>
<dbReference type="EMBL" id="BSYO01000005">
    <property type="protein sequence ID" value="GMH04939.1"/>
    <property type="molecule type" value="Genomic_DNA"/>
</dbReference>
<name>A0AAD3S5P7_NEPGR</name>
<keyword evidence="1" id="KW-0812">Transmembrane</keyword>
<gene>
    <name evidence="2" type="ORF">Nepgr_006779</name>
</gene>